<dbReference type="Proteomes" id="UP000438429">
    <property type="component" value="Unassembled WGS sequence"/>
</dbReference>
<name>A0A6A4T2A2_SCOMX</name>
<accession>A0A6A4T2A2</accession>
<dbReference type="EMBL" id="VEVO01000007">
    <property type="protein sequence ID" value="KAF0039225.1"/>
    <property type="molecule type" value="Genomic_DNA"/>
</dbReference>
<sequence>MAGLEQCSEYSDIIRQLFEEGKTHAEISTALQQLGVPRSSEMSIRRFCVQHQLRRKRRVRRRTGNGNHVINRSGPSYGRKFMTGYLSSVGVRVGEPRVGKILREVHQPYNELRRQNLRVERIWPEVNNRVNYPIKQALVHLLDQELLDMQDNVTKFCVSNLACQVSQIGLGRVVQSWNAHRIPGRGIPNQLAAGSCPARIPTELLPNAAEAAHMYEQEFGSSLTWVSAFGSDPFPSEQDRCRAEQLFGERFPDMALLFGTVVNNDHTNEDMSSSAVLMRVLAKDSLPEKSAIAFFISCDINVGASADSRVDLLSKWKCKYGPSRSELEVLLLLSWKTFETSEERVDLPAASQKMEAVNNLVQTIDERSLDLNISKTKELCCGSRVKTASHLFQTLSIHGQLVEQISKLMKRQVIVLFNDFREAEMRNCCYDTQCSHAAMYHGALSLVRAVLIVIDIVWKYLSRLTNVRRIIEMVEQVSGIVSSRCNSSLANCADKVR</sequence>
<reference evidence="1 2" key="1">
    <citation type="submission" date="2019-06" db="EMBL/GenBank/DDBJ databases">
        <title>Draft genomes of female and male turbot (Scophthalmus maximus).</title>
        <authorList>
            <person name="Xu H."/>
            <person name="Xu X.-W."/>
            <person name="Shao C."/>
            <person name="Chen S."/>
        </authorList>
    </citation>
    <scope>NUCLEOTIDE SEQUENCE [LARGE SCALE GENOMIC DNA]</scope>
    <source>
        <strain evidence="1">Ysfricsl-2016a</strain>
        <tissue evidence="1">Blood</tissue>
    </source>
</reference>
<protein>
    <submittedName>
        <fullName evidence="1">Uncharacterized protein</fullName>
    </submittedName>
</protein>
<gene>
    <name evidence="1" type="ORF">F2P81_007460</name>
</gene>
<dbReference type="AlphaFoldDB" id="A0A6A4T2A2"/>
<proteinExistence type="predicted"/>
<comment type="caution">
    <text evidence="1">The sequence shown here is derived from an EMBL/GenBank/DDBJ whole genome shotgun (WGS) entry which is preliminary data.</text>
</comment>
<evidence type="ECO:0000313" key="2">
    <source>
        <dbReference type="Proteomes" id="UP000438429"/>
    </source>
</evidence>
<organism evidence="1 2">
    <name type="scientific">Scophthalmus maximus</name>
    <name type="common">Turbot</name>
    <name type="synonym">Psetta maxima</name>
    <dbReference type="NCBI Taxonomy" id="52904"/>
    <lineage>
        <taxon>Eukaryota</taxon>
        <taxon>Metazoa</taxon>
        <taxon>Chordata</taxon>
        <taxon>Craniata</taxon>
        <taxon>Vertebrata</taxon>
        <taxon>Euteleostomi</taxon>
        <taxon>Actinopterygii</taxon>
        <taxon>Neopterygii</taxon>
        <taxon>Teleostei</taxon>
        <taxon>Neoteleostei</taxon>
        <taxon>Acanthomorphata</taxon>
        <taxon>Carangaria</taxon>
        <taxon>Pleuronectiformes</taxon>
        <taxon>Pleuronectoidei</taxon>
        <taxon>Scophthalmidae</taxon>
        <taxon>Scophthalmus</taxon>
    </lineage>
</organism>
<evidence type="ECO:0000313" key="1">
    <source>
        <dbReference type="EMBL" id="KAF0039225.1"/>
    </source>
</evidence>